<feature type="non-terminal residue" evidence="1">
    <location>
        <position position="19"/>
    </location>
</feature>
<reference evidence="1" key="10">
    <citation type="journal article" date="1987" name="Nature">
        <title>Dominance of one T-cell receptor in the H-2Kb/TNP response.</title>
        <authorList>
            <person name="Hochgeschwender U."/>
            <person name="Simon H.G."/>
            <person name="Weltzien H.U."/>
            <person name="Bartels F."/>
            <person name="Becker A."/>
            <person name="Epplen J.T."/>
        </authorList>
    </citation>
    <scope>NUCLEOTIDE SEQUENCE</scope>
    <source>
        <strain evidence="1">BALB/c</strain>
        <tissue evidence="1">Liver</tissue>
    </source>
</reference>
<reference evidence="1" key="16">
    <citation type="journal article" date="1992" name="Genomics">
        <title>Nucleotide sequence analysis of 95 kb near the 3' end of the murine T-cell receptor alpha/delta chain locus: strategy and methodology.</title>
        <authorList>
            <person name="Wilson R.K."/>
            <person name="Koop B.F."/>
            <person name="Chen C."/>
            <person name="Halloran N."/>
            <person name="Sciammis R."/>
            <person name="Hood L."/>
        </authorList>
    </citation>
    <scope>NUCLEOTIDE SEQUENCE</scope>
    <source>
        <strain evidence="1">BALB/c</strain>
        <tissue evidence="1">Liver</tissue>
    </source>
</reference>
<evidence type="ECO:0000313" key="1">
    <source>
        <dbReference type="EMBL" id="AAA40372.1"/>
    </source>
</evidence>
<reference evidence="1" key="13">
    <citation type="journal article" date="1989" name="Cell">
        <title>Alpha beta lineage-specific expression of the alpha T cell receptor gene by nearby silencers.</title>
        <authorList>
            <person name="Winoto A."/>
            <person name="Baltimore D."/>
        </authorList>
    </citation>
    <scope>NUCLEOTIDE SEQUENCE</scope>
    <source>
        <strain evidence="1">BALB/c</strain>
        <tissue evidence="1">Liver</tissue>
    </source>
</reference>
<accession>Q65ZS2</accession>
<reference evidence="1" key="8">
    <citation type="journal article" date="1986" name="Nature">
        <title>Transfer of specificity by murine alpha and beta T-cell receptor genes.</title>
        <authorList>
            <person name="Dembic Z."/>
            <person name="Haas W."/>
            <person name="Weiss S."/>
            <person name="McCubrey J."/>
            <person name="Kiefer H."/>
            <person name="von Boehmer H."/>
            <person name="Steinmetz M."/>
        </authorList>
    </citation>
    <scope>NUCLEOTIDE SEQUENCE</scope>
    <source>
        <strain evidence="1">BALB/c</strain>
        <tissue evidence="1">Liver</tissue>
    </source>
</reference>
<reference evidence="1" key="4">
    <citation type="journal article" date="1985" name="Nature">
        <title>Diversity and structure of genes of the alpha family of mouse T-cell antigen receptor.</title>
        <authorList>
            <person name="Arden B."/>
            <person name="Klotz J.L."/>
            <person name="Siu G."/>
            <person name="Hood L.E."/>
        </authorList>
    </citation>
    <scope>NUCLEOTIDE SEQUENCE</scope>
    <source>
        <strain evidence="1">BALB/c</strain>
        <tissue evidence="1">Liver</tissue>
    </source>
</reference>
<reference evidence="1" key="2">
    <citation type="journal article" date="1984" name="Nature">
        <title>A third rearranged and expressed gene in a clone of cytotoxic T lymphocytes.</title>
        <authorList>
            <person name="Saito H."/>
            <person name="Kranz D.M."/>
            <person name="Takagaki Y."/>
            <person name="Hayday A.C."/>
            <person name="Eisen H.N."/>
            <person name="Tonegawa S."/>
        </authorList>
    </citation>
    <scope>NUCLEOTIDE SEQUENCE</scope>
    <source>
        <strain evidence="1">BALB/c</strain>
        <tissue evidence="1">Liver</tissue>
    </source>
</reference>
<reference evidence="1" key="12">
    <citation type="journal article" date="1988" name="Proc. Natl. Acad. Sci. U.S.A.">
        <title>Variable region (V delta) gene segment most frequently utilized in adult thymocytes is 3' of the constant (C delta) region.</title>
        <authorList>
            <person name="Iwashima M."/>
            <person name="Green A."/>
            <person name="Davis M.M."/>
            <person name="Chien Y.H."/>
        </authorList>
    </citation>
    <scope>NUCLEOTIDE SEQUENCE</scope>
    <source>
        <strain evidence="1">BALB/c</strain>
        <tissue evidence="1">Liver</tissue>
    </source>
</reference>
<dbReference type="AlphaFoldDB" id="Q65ZS2"/>
<organism evidence="1">
    <name type="scientific">Mus musculus</name>
    <name type="common">Mouse</name>
    <dbReference type="NCBI Taxonomy" id="10090"/>
    <lineage>
        <taxon>Eukaryota</taxon>
        <taxon>Metazoa</taxon>
        <taxon>Chordata</taxon>
        <taxon>Craniata</taxon>
        <taxon>Vertebrata</taxon>
        <taxon>Euteleostomi</taxon>
        <taxon>Mammalia</taxon>
        <taxon>Eutheria</taxon>
        <taxon>Euarchontoglires</taxon>
        <taxon>Glires</taxon>
        <taxon>Rodentia</taxon>
        <taxon>Myomorpha</taxon>
        <taxon>Muroidea</taxon>
        <taxon>Muridae</taxon>
        <taxon>Murinae</taxon>
        <taxon>Mus</taxon>
        <taxon>Mus</taxon>
    </lineage>
</organism>
<reference evidence="1" key="5">
    <citation type="journal article" date="1985" name="Nature">
        <title>Unusual organization and diversity of T-cell receptor alpha-chain genes.</title>
        <authorList>
            <person name="Hayday A.C."/>
            <person name="Diamond D.J."/>
            <person name="Tanigawa G."/>
            <person name="Heilig J.S."/>
            <person name="Folsom V."/>
            <person name="Saito H."/>
            <person name="Tonegawa S."/>
        </authorList>
    </citation>
    <scope>NUCLEOTIDE SEQUENCE</scope>
    <source>
        <strain evidence="1">BALB/c</strain>
        <tissue evidence="1">Liver</tissue>
    </source>
</reference>
<reference evidence="1" key="1">
    <citation type="journal article" date="1984" name="Nature">
        <title>A third type of murine T-cell receptor gene.</title>
        <authorList>
            <person name="Chien Y."/>
            <person name="Becker D.M."/>
            <person name="Lindsten T."/>
            <person name="Okamura M."/>
            <person name="Cohen D.I."/>
            <person name="Davis M.M."/>
        </authorList>
    </citation>
    <scope>NUCLEOTIDE SEQUENCE</scope>
    <source>
        <strain evidence="1">BALB/c</strain>
        <tissue evidence="1">Liver</tissue>
    </source>
</reference>
<reference evidence="1" key="3">
    <citation type="journal article" date="1984" name="Nature">
        <title>Structure, expression and divergence of T-cell receptor beta-chain variable regions.</title>
        <authorList>
            <person name="Patten P."/>
            <person name="Yokota T."/>
            <person name="Rothbard J."/>
            <person name="Chien Y."/>
            <person name="Arai K."/>
            <person name="Davis M.M."/>
        </authorList>
    </citation>
    <scope>NUCLEOTIDE SEQUENCE</scope>
    <source>
        <strain evidence="1">BALB/c</strain>
        <tissue evidence="1">Liver</tissue>
    </source>
</reference>
<dbReference type="EMBL" id="M64239">
    <property type="protein sequence ID" value="AAA40372.1"/>
    <property type="molecule type" value="Genomic_DNA"/>
</dbReference>
<reference evidence="1" key="14">
    <citation type="journal article" date="1989" name="EMBO J.">
        <title>A novel, inducible and T cell-specific enhancer located at the 3' end of the T cell receptor alpha locus.</title>
        <authorList>
            <person name="Winoto A."/>
            <person name="Baltimore D."/>
        </authorList>
    </citation>
    <scope>NUCLEOTIDE SEQUENCE</scope>
    <source>
        <strain evidence="1">BALB/c</strain>
        <tissue evidence="1">Liver</tissue>
    </source>
</reference>
<sequence>TQMLTKSSLEKGHIFMFSL</sequence>
<protein>
    <submittedName>
        <fullName evidence="1">'N. Costlow</fullName>
    </submittedName>
</protein>
<reference evidence="1" key="6">
    <citation type="journal article" date="1985" name="Nature">
        <title>Variability and repertoire size of T-cell receptor V alpha gene segments.</title>
        <authorList>
            <person name="Becker D.M."/>
            <person name="Patten P."/>
            <person name="Chien Y.-H."/>
            <person name="Yokota T."/>
            <person name="Eshhar Z."/>
            <person name="Giedlin M."/>
            <person name="Gascoigne N.R.J."/>
            <person name="Goodnow C."/>
            <person name="Wolf R."/>
            <person name="Arai K."/>
            <person name="Davis M.M."/>
        </authorList>
    </citation>
    <scope>NUCLEOTIDE SEQUENCE</scope>
    <source>
        <strain evidence="1">BALB/c</strain>
        <tissue evidence="1">Liver</tissue>
    </source>
</reference>
<proteinExistence type="predicted"/>
<reference evidence="1" key="11">
    <citation type="journal article" date="1987" name="Nature">
        <title>A new T-cell receptor gene located within the alpha locus and expressed early in T-cell differentiation.</title>
        <authorList>
            <person name="Chien Y.H."/>
            <person name="Iwashima M."/>
            <person name="Kaplan K.B."/>
            <person name="Elliott J.F."/>
            <person name="Davis M.M."/>
        </authorList>
    </citation>
    <scope>NUCLEOTIDE SEQUENCE</scope>
    <source>
        <strain evidence="1">BALB/c</strain>
        <tissue evidence="1">Liver</tissue>
    </source>
</reference>
<reference evidence="1" key="7">
    <citation type="journal article" date="1986" name="Mol. Biol. Med.">
        <title>Organization of the T-cell receptor alpha-chain gene and rearrangement in human T-cell leukaemias.</title>
        <authorList>
            <person name="Baer R."/>
            <person name="Lefranc M.P."/>
            <person name="Minowada J."/>
            <person name="Forster A."/>
            <person name="Stinson M.A."/>
            <person name="Rabbitts T.H."/>
        </authorList>
    </citation>
    <scope>NUCLEOTIDE SEQUENCE</scope>
    <source>
        <strain evidence="1">BALB/c</strain>
        <tissue evidence="1">Liver</tissue>
    </source>
</reference>
<reference evidence="1" key="15">
    <citation type="journal article" date="1989" name="EMBO J.">
        <title>Excision products of the T cell receptor gene support a progressive rearrangement model of the alpha/delta locus.</title>
        <authorList>
            <person name="Takeshita S."/>
            <person name="Toda M."/>
            <person name="Yamagishi H."/>
        </authorList>
    </citation>
    <scope>NUCLEOTIDE SEQUENCE</scope>
    <source>
        <strain evidence="1">BALB/c</strain>
        <tissue evidence="1">Liver</tissue>
    </source>
</reference>
<name>Q65ZS2_MOUSE</name>
<reference evidence="1" key="9">
    <citation type="journal article" date="1986" name="Nature">
        <title>Predominant use of a V alpha gene segment in mouse T-cell receptors for cytochrome c.</title>
        <authorList>
            <person name="Winoto A."/>
            <person name="Urban J.L."/>
            <person name="Lan N.C."/>
            <person name="Goverman J."/>
            <person name="Hood L."/>
            <person name="Hansburg D."/>
        </authorList>
    </citation>
    <scope>NUCLEOTIDE SEQUENCE</scope>
    <source>
        <strain evidence="1">BALB/c</strain>
        <tissue evidence="1">Liver</tissue>
    </source>
</reference>